<evidence type="ECO:0000313" key="5">
    <source>
        <dbReference type="Proteomes" id="UP001642260"/>
    </source>
</evidence>
<dbReference type="InterPro" id="IPR052398">
    <property type="entry name" value="Ubiquitin_hydrolase_53/54"/>
</dbReference>
<dbReference type="PANTHER" id="PTHR22975:SF23">
    <property type="entry name" value="F6D8.33-RELATED"/>
    <property type="match status" value="1"/>
</dbReference>
<proteinExistence type="predicted"/>
<evidence type="ECO:0000313" key="4">
    <source>
        <dbReference type="EMBL" id="CAH8364220.1"/>
    </source>
</evidence>
<keyword evidence="5" id="KW-1185">Reference proteome</keyword>
<dbReference type="EMBL" id="CAKOAT010382932">
    <property type="protein sequence ID" value="CAH8364220.1"/>
    <property type="molecule type" value="Genomic_DNA"/>
</dbReference>
<dbReference type="AlphaFoldDB" id="A0ABC8KYF4"/>
<reference evidence="4 5" key="1">
    <citation type="submission" date="2022-03" db="EMBL/GenBank/DDBJ databases">
        <authorList>
            <person name="Macdonald S."/>
            <person name="Ahmed S."/>
            <person name="Newling K."/>
        </authorList>
    </citation>
    <scope>NUCLEOTIDE SEQUENCE [LARGE SCALE GENOMIC DNA]</scope>
</reference>
<feature type="compositionally biased region" description="Basic and acidic residues" evidence="3">
    <location>
        <begin position="7"/>
        <end position="23"/>
    </location>
</feature>
<name>A0ABC8KYF4_ERUVS</name>
<feature type="region of interest" description="Disordered" evidence="3">
    <location>
        <begin position="1"/>
        <end position="28"/>
    </location>
</feature>
<keyword evidence="1" id="KW-0833">Ubl conjugation pathway</keyword>
<accession>A0ABC8KYF4</accession>
<sequence length="243" mass="26763">MYRKPSVKLEPKEGSKEPERGRLETSSNTDIQVEATTVEGNAARYNSSLDMTLKGFTLSKTFSYMSSKPSVDLKPGGTSQSPETMEPEVTLTTEKSPLEISSTNDIQEEATKVNSGDMQNMHVEDSVSGNMESVLGGAAARYNSALDMTLKALVSINVLKQDIKNNKQPFKDNQEEALQSLFTAVVSEEIKTEGVYSLVLRYLLVSLEDVNSMLNQSRVILLRYLLPSLSLGIAGKIQKEKAW</sequence>
<comment type="caution">
    <text evidence="4">The sequence shown here is derived from an EMBL/GenBank/DDBJ whole genome shotgun (WGS) entry which is preliminary data.</text>
</comment>
<protein>
    <submittedName>
        <fullName evidence="4">Uncharacterized protein</fullName>
    </submittedName>
</protein>
<organism evidence="4 5">
    <name type="scientific">Eruca vesicaria subsp. sativa</name>
    <name type="common">Garden rocket</name>
    <name type="synonym">Eruca sativa</name>
    <dbReference type="NCBI Taxonomy" id="29727"/>
    <lineage>
        <taxon>Eukaryota</taxon>
        <taxon>Viridiplantae</taxon>
        <taxon>Streptophyta</taxon>
        <taxon>Embryophyta</taxon>
        <taxon>Tracheophyta</taxon>
        <taxon>Spermatophyta</taxon>
        <taxon>Magnoliopsida</taxon>
        <taxon>eudicotyledons</taxon>
        <taxon>Gunneridae</taxon>
        <taxon>Pentapetalae</taxon>
        <taxon>rosids</taxon>
        <taxon>malvids</taxon>
        <taxon>Brassicales</taxon>
        <taxon>Brassicaceae</taxon>
        <taxon>Brassiceae</taxon>
        <taxon>Eruca</taxon>
    </lineage>
</organism>
<evidence type="ECO:0000256" key="1">
    <source>
        <dbReference type="ARBA" id="ARBA00022786"/>
    </source>
</evidence>
<dbReference type="GO" id="GO:0016787">
    <property type="term" value="F:hydrolase activity"/>
    <property type="evidence" value="ECO:0007669"/>
    <property type="project" value="UniProtKB-KW"/>
</dbReference>
<gene>
    <name evidence="4" type="ORF">ERUC_LOCUS29976</name>
</gene>
<evidence type="ECO:0000256" key="2">
    <source>
        <dbReference type="ARBA" id="ARBA00022801"/>
    </source>
</evidence>
<feature type="region of interest" description="Disordered" evidence="3">
    <location>
        <begin position="68"/>
        <end position="93"/>
    </location>
</feature>
<keyword evidence="2" id="KW-0378">Hydrolase</keyword>
<dbReference type="Proteomes" id="UP001642260">
    <property type="component" value="Unassembled WGS sequence"/>
</dbReference>
<dbReference type="PANTHER" id="PTHR22975">
    <property type="entry name" value="UBIQUITIN SPECIFIC PROTEINASE"/>
    <property type="match status" value="1"/>
</dbReference>
<evidence type="ECO:0000256" key="3">
    <source>
        <dbReference type="SAM" id="MobiDB-lite"/>
    </source>
</evidence>